<dbReference type="InterPro" id="IPR049730">
    <property type="entry name" value="SNF2/RAD54-like_C"/>
</dbReference>
<feature type="domain" description="Helicase ATP-binding" evidence="2">
    <location>
        <begin position="70"/>
        <end position="224"/>
    </location>
</feature>
<keyword evidence="4" id="KW-0347">Helicase</keyword>
<comment type="caution">
    <text evidence="4">The sequence shown here is derived from an EMBL/GenBank/DDBJ whole genome shotgun (WGS) entry which is preliminary data.</text>
</comment>
<feature type="domain" description="Helicase C-terminal" evidence="3">
    <location>
        <begin position="358"/>
        <end position="506"/>
    </location>
</feature>
<dbReference type="CDD" id="cd18011">
    <property type="entry name" value="DEXDc_RapA"/>
    <property type="match status" value="1"/>
</dbReference>
<dbReference type="PROSITE" id="PS51192">
    <property type="entry name" value="HELICASE_ATP_BIND_1"/>
    <property type="match status" value="1"/>
</dbReference>
<evidence type="ECO:0000259" key="3">
    <source>
        <dbReference type="PROSITE" id="PS51194"/>
    </source>
</evidence>
<keyword evidence="5" id="KW-1185">Reference proteome</keyword>
<dbReference type="InterPro" id="IPR057342">
    <property type="entry name" value="DEXDc_RapA"/>
</dbReference>
<dbReference type="InterPro" id="IPR014001">
    <property type="entry name" value="Helicase_ATP-bd"/>
</dbReference>
<gene>
    <name evidence="4" type="ORF">KS419_10795</name>
</gene>
<dbReference type="Proteomes" id="UP000784880">
    <property type="component" value="Unassembled WGS sequence"/>
</dbReference>
<evidence type="ECO:0000313" key="4">
    <source>
        <dbReference type="EMBL" id="MBU9712230.1"/>
    </source>
</evidence>
<dbReference type="SMART" id="SM00490">
    <property type="entry name" value="HELICc"/>
    <property type="match status" value="1"/>
</dbReference>
<sequence length="544" mass="62782">MIPKIHFDQEWVDQFENSLENNKGWGNWTKYKMALTAGKQSLVSDFQGLVAPKYLPTLNIYPHQYETAEAVIEKMNGKAILADEVGLGKTIEAGLVLKEYMIRGLVKKVLILVPASLVTQWCRELNEKFYIPAIEQRKNPAWEQIDVTVTSIDTAKREPHASVIKEIDYDFIIIDEAHKLKNKHTKNYQFARSLKKKFCLLLTATPVQNRLSEVFHLISLLKPGHLGDETSFEQKYKEGNDHDQLNQLIQKVMIRNRRSDSGMDWPKRIVQTVPISFSEGEKNLYDLVSEMKHRWSNSVEAQGLAFTTLTLQREACSSREAVFMTLKNLMEQYGENPNVMEELNKIAEQINEVTTNSKAERALSIIQESDEKVIIFTEYRATQLYLQWYLAQNGIRSVPFRGGFKRGKKDWMKQLFRDHAQVLIATEAGGEGINLQFCSKMINYDLPWNPMRIEQRIGRIHRLGQEHDVKIYNFAVKGTVEDHILQLLYKKIGLFEGIIGELDDILEKFSENQFEDHVSKIILDSESEGEIRVKLDNLTSILAR</sequence>
<name>A0ABS6JFP8_9BACI</name>
<evidence type="ECO:0000313" key="5">
    <source>
        <dbReference type="Proteomes" id="UP000784880"/>
    </source>
</evidence>
<organism evidence="4 5">
    <name type="scientific">Evansella tamaricis</name>
    <dbReference type="NCBI Taxonomy" id="2069301"/>
    <lineage>
        <taxon>Bacteria</taxon>
        <taxon>Bacillati</taxon>
        <taxon>Bacillota</taxon>
        <taxon>Bacilli</taxon>
        <taxon>Bacillales</taxon>
        <taxon>Bacillaceae</taxon>
        <taxon>Evansella</taxon>
    </lineage>
</organism>
<accession>A0ABS6JFP8</accession>
<keyword evidence="4" id="KW-0067">ATP-binding</keyword>
<dbReference type="Pfam" id="PF00271">
    <property type="entry name" value="Helicase_C"/>
    <property type="match status" value="1"/>
</dbReference>
<dbReference type="EMBL" id="JAHQCS010000095">
    <property type="protein sequence ID" value="MBU9712230.1"/>
    <property type="molecule type" value="Genomic_DNA"/>
</dbReference>
<dbReference type="InterPro" id="IPR000330">
    <property type="entry name" value="SNF2_N"/>
</dbReference>
<reference evidence="4 5" key="1">
    <citation type="submission" date="2021-06" db="EMBL/GenBank/DDBJ databases">
        <title>Bacillus sp. RD4P76, an endophyte from a halophyte.</title>
        <authorList>
            <person name="Sun J.-Q."/>
        </authorList>
    </citation>
    <scope>NUCLEOTIDE SEQUENCE [LARGE SCALE GENOMIC DNA]</scope>
    <source>
        <strain evidence="4 5">CGMCC 1.15917</strain>
    </source>
</reference>
<proteinExistence type="predicted"/>
<dbReference type="Pfam" id="PF00176">
    <property type="entry name" value="SNF2-rel_dom"/>
    <property type="match status" value="1"/>
</dbReference>
<dbReference type="CDD" id="cd18793">
    <property type="entry name" value="SF2_C_SNF"/>
    <property type="match status" value="1"/>
</dbReference>
<dbReference type="RefSeq" id="WP_217066417.1">
    <property type="nucleotide sequence ID" value="NZ_JAHQCS010000095.1"/>
</dbReference>
<keyword evidence="4" id="KW-0547">Nucleotide-binding</keyword>
<evidence type="ECO:0000256" key="1">
    <source>
        <dbReference type="ARBA" id="ARBA00022801"/>
    </source>
</evidence>
<protein>
    <submittedName>
        <fullName evidence="4">DEAD/DEAH box helicase</fullName>
    </submittedName>
</protein>
<evidence type="ECO:0000259" key="2">
    <source>
        <dbReference type="PROSITE" id="PS51192"/>
    </source>
</evidence>
<keyword evidence="1" id="KW-0378">Hydrolase</keyword>
<dbReference type="PROSITE" id="PS51194">
    <property type="entry name" value="HELICASE_CTER"/>
    <property type="match status" value="1"/>
</dbReference>
<dbReference type="SMART" id="SM00487">
    <property type="entry name" value="DEXDc"/>
    <property type="match status" value="1"/>
</dbReference>
<dbReference type="GO" id="GO:0004386">
    <property type="term" value="F:helicase activity"/>
    <property type="evidence" value="ECO:0007669"/>
    <property type="project" value="UniProtKB-KW"/>
</dbReference>
<dbReference type="InterPro" id="IPR001650">
    <property type="entry name" value="Helicase_C-like"/>
</dbReference>
<dbReference type="PANTHER" id="PTHR10799">
    <property type="entry name" value="SNF2/RAD54 HELICASE FAMILY"/>
    <property type="match status" value="1"/>
</dbReference>